<dbReference type="GO" id="GO:0016491">
    <property type="term" value="F:oxidoreductase activity"/>
    <property type="evidence" value="ECO:0007669"/>
    <property type="project" value="InterPro"/>
</dbReference>
<dbReference type="PANTHER" id="PTHR43563:SF1">
    <property type="entry name" value="AMINE OXIDASE [FLAVIN-CONTAINING] B"/>
    <property type="match status" value="1"/>
</dbReference>
<feature type="domain" description="Amine oxidase" evidence="2">
    <location>
        <begin position="181"/>
        <end position="407"/>
    </location>
</feature>
<reference evidence="3" key="1">
    <citation type="journal article" date="2020" name="Nature">
        <title>Giant virus diversity and host interactions through global metagenomics.</title>
        <authorList>
            <person name="Schulz F."/>
            <person name="Roux S."/>
            <person name="Paez-Espino D."/>
            <person name="Jungbluth S."/>
            <person name="Walsh D.A."/>
            <person name="Denef V.J."/>
            <person name="McMahon K.D."/>
            <person name="Konstantinidis K.T."/>
            <person name="Eloe-Fadrosh E.A."/>
            <person name="Kyrpides N.C."/>
            <person name="Woyke T."/>
        </authorList>
    </citation>
    <scope>NUCLEOTIDE SEQUENCE</scope>
    <source>
        <strain evidence="3">GVMAG-S-1017745-26</strain>
    </source>
</reference>
<sequence>MIYDIIIIGGGMAGLYTQYKLLKKNKNKKILLIEKNGRLGGRVYTHNTIVKNKKYSMEAGAGRFNDNHKYLKKLINELGYSNKVFKIPSKVNHIPTKSKWKKSEISKYSPYDYMDYIINNIELTHSMKGVSFNKWLNKNISKDIVQYLKDFYPYKDIFKINAYDALNLYKIDLNVNNTFYILGGGLTQLVDGMEKKIKKNKGTILLNTELKSIENIEEHYLLKTNNNNYTCKKIVLTGQRPDLLKINYLNDIKKIIQSVSNASLCRFYFIFDTKKCAWFKNIKKTITDTRLSYFIPIDYETGLVMISYVDEHNADYLKKMEMKSKSKLVKFLLKECEKIFGLSNIPNPIWTKSFYWENGVGDWKAGFDSKTIEKIMTKPFKDENLFICGENYSSTFQCWIEGALDTSEKVLKKI</sequence>
<dbReference type="Gene3D" id="3.50.50.60">
    <property type="entry name" value="FAD/NAD(P)-binding domain"/>
    <property type="match status" value="1"/>
</dbReference>
<dbReference type="Pfam" id="PF13450">
    <property type="entry name" value="NAD_binding_8"/>
    <property type="match status" value="1"/>
</dbReference>
<dbReference type="InterPro" id="IPR002937">
    <property type="entry name" value="Amino_oxidase"/>
</dbReference>
<protein>
    <recommendedName>
        <fullName evidence="2">Amine oxidase domain-containing protein</fullName>
    </recommendedName>
</protein>
<dbReference type="InterPro" id="IPR036188">
    <property type="entry name" value="FAD/NAD-bd_sf"/>
</dbReference>
<proteinExistence type="inferred from homology"/>
<dbReference type="InterPro" id="IPR050703">
    <property type="entry name" value="Flavin_MAO"/>
</dbReference>
<evidence type="ECO:0000313" key="3">
    <source>
        <dbReference type="EMBL" id="QHU35284.1"/>
    </source>
</evidence>
<dbReference type="Pfam" id="PF01593">
    <property type="entry name" value="Amino_oxidase"/>
    <property type="match status" value="1"/>
</dbReference>
<comment type="similarity">
    <text evidence="1">Belongs to the flavin monoamine oxidase family.</text>
</comment>
<evidence type="ECO:0000256" key="1">
    <source>
        <dbReference type="ARBA" id="ARBA00005995"/>
    </source>
</evidence>
<name>A0A6C0M0D4_9ZZZZ</name>
<dbReference type="SUPFAM" id="SSF51905">
    <property type="entry name" value="FAD/NAD(P)-binding domain"/>
    <property type="match status" value="1"/>
</dbReference>
<dbReference type="EMBL" id="MN740585">
    <property type="protein sequence ID" value="QHU35284.1"/>
    <property type="molecule type" value="Genomic_DNA"/>
</dbReference>
<accession>A0A6C0M0D4</accession>
<dbReference type="AlphaFoldDB" id="A0A6C0M0D4"/>
<dbReference type="PANTHER" id="PTHR43563">
    <property type="entry name" value="AMINE OXIDASE"/>
    <property type="match status" value="1"/>
</dbReference>
<organism evidence="3">
    <name type="scientific">viral metagenome</name>
    <dbReference type="NCBI Taxonomy" id="1070528"/>
    <lineage>
        <taxon>unclassified sequences</taxon>
        <taxon>metagenomes</taxon>
        <taxon>organismal metagenomes</taxon>
    </lineage>
</organism>
<evidence type="ECO:0000259" key="2">
    <source>
        <dbReference type="Pfam" id="PF01593"/>
    </source>
</evidence>